<sequence>MDIVNAKQPGKVEVVVGVLLDSRGTLSSRTAAARFPEMPEILTPCQK</sequence>
<name>A0A392RZS7_9FABA</name>
<protein>
    <submittedName>
        <fullName evidence="1">Uncharacterized protein</fullName>
    </submittedName>
</protein>
<reference evidence="1 2" key="1">
    <citation type="journal article" date="2018" name="Front. Plant Sci.">
        <title>Red Clover (Trifolium pratense) and Zigzag Clover (T. medium) - A Picture of Genomic Similarities and Differences.</title>
        <authorList>
            <person name="Dluhosova J."/>
            <person name="Istvanek J."/>
            <person name="Nedelnik J."/>
            <person name="Repkova J."/>
        </authorList>
    </citation>
    <scope>NUCLEOTIDE SEQUENCE [LARGE SCALE GENOMIC DNA]</scope>
    <source>
        <strain evidence="2">cv. 10/8</strain>
        <tissue evidence="1">Leaf</tissue>
    </source>
</reference>
<dbReference type="EMBL" id="LXQA010300675">
    <property type="protein sequence ID" value="MCI42131.1"/>
    <property type="molecule type" value="Genomic_DNA"/>
</dbReference>
<proteinExistence type="predicted"/>
<dbReference type="AlphaFoldDB" id="A0A392RZS7"/>
<evidence type="ECO:0000313" key="1">
    <source>
        <dbReference type="EMBL" id="MCI42131.1"/>
    </source>
</evidence>
<comment type="caution">
    <text evidence="1">The sequence shown here is derived from an EMBL/GenBank/DDBJ whole genome shotgun (WGS) entry which is preliminary data.</text>
</comment>
<dbReference type="Proteomes" id="UP000265520">
    <property type="component" value="Unassembled WGS sequence"/>
</dbReference>
<keyword evidence="2" id="KW-1185">Reference proteome</keyword>
<feature type="non-terminal residue" evidence="1">
    <location>
        <position position="47"/>
    </location>
</feature>
<accession>A0A392RZS7</accession>
<organism evidence="1 2">
    <name type="scientific">Trifolium medium</name>
    <dbReference type="NCBI Taxonomy" id="97028"/>
    <lineage>
        <taxon>Eukaryota</taxon>
        <taxon>Viridiplantae</taxon>
        <taxon>Streptophyta</taxon>
        <taxon>Embryophyta</taxon>
        <taxon>Tracheophyta</taxon>
        <taxon>Spermatophyta</taxon>
        <taxon>Magnoliopsida</taxon>
        <taxon>eudicotyledons</taxon>
        <taxon>Gunneridae</taxon>
        <taxon>Pentapetalae</taxon>
        <taxon>rosids</taxon>
        <taxon>fabids</taxon>
        <taxon>Fabales</taxon>
        <taxon>Fabaceae</taxon>
        <taxon>Papilionoideae</taxon>
        <taxon>50 kb inversion clade</taxon>
        <taxon>NPAAA clade</taxon>
        <taxon>Hologalegina</taxon>
        <taxon>IRL clade</taxon>
        <taxon>Trifolieae</taxon>
        <taxon>Trifolium</taxon>
    </lineage>
</organism>
<evidence type="ECO:0000313" key="2">
    <source>
        <dbReference type="Proteomes" id="UP000265520"/>
    </source>
</evidence>